<accession>A0ACA9Y2T4</accession>
<organism evidence="1 2">
    <name type="scientific">[Candida] jaroonii</name>
    <dbReference type="NCBI Taxonomy" id="467808"/>
    <lineage>
        <taxon>Eukaryota</taxon>
        <taxon>Fungi</taxon>
        <taxon>Dikarya</taxon>
        <taxon>Ascomycota</taxon>
        <taxon>Saccharomycotina</taxon>
        <taxon>Pichiomycetes</taxon>
        <taxon>Debaryomycetaceae</taxon>
        <taxon>Yamadazyma</taxon>
    </lineage>
</organism>
<protein>
    <submittedName>
        <fullName evidence="1">Protein adenylyltransferase SelO, mitochondrial</fullName>
    </submittedName>
</protein>
<dbReference type="EMBL" id="CALSDN010000002">
    <property type="protein sequence ID" value="CAH6719266.1"/>
    <property type="molecule type" value="Genomic_DNA"/>
</dbReference>
<proteinExistence type="predicted"/>
<keyword evidence="1" id="KW-0548">Nucleotidyltransferase</keyword>
<gene>
    <name evidence="1" type="ORF">CLIB1444_02S04610</name>
</gene>
<comment type="caution">
    <text evidence="1">The sequence shown here is derived from an EMBL/GenBank/DDBJ whole genome shotgun (WGS) entry which is preliminary data.</text>
</comment>
<name>A0ACA9Y2T4_9ASCO</name>
<dbReference type="Proteomes" id="UP001152531">
    <property type="component" value="Unassembled WGS sequence"/>
</dbReference>
<keyword evidence="1" id="KW-0808">Transferase</keyword>
<reference evidence="1" key="1">
    <citation type="submission" date="2022-06" db="EMBL/GenBank/DDBJ databases">
        <authorList>
            <person name="Legras J.-L."/>
            <person name="Devillers H."/>
            <person name="Grondin C."/>
        </authorList>
    </citation>
    <scope>NUCLEOTIDE SEQUENCE</scope>
    <source>
        <strain evidence="1">CLIB 1444</strain>
    </source>
</reference>
<sequence>MKLINIPKTSSFLHLEAELKVTAEQALNHEALSHTPRMIESGAYAYVLPEKRDQYQYLTSSPNALRDLGIEGDETDETYQKIVSGEAYQDKEFVKKVPVPYSQAYAGWQFGQFAGQLGDGRVTNLFEIPKLRNVDFKNERFIKSDSYNRKKYEIQLKGSGMTPFSRFADGKAVLRSSIREYIISEHLNAIGIPTTRALALTYLPKTLARRHMAEKCAIVTRFAESWIRLGTFDLYRLRGDRKGIRQLSDYIINELFTVDDLQFPYLTEFLKIKPNFIDFSLSQYDKMYLEIVLRNATSTAKWQTYGFLNGVLNTDNTSILGLSMDYGPFQIMDKFDPDYSPNSEDHSKRYGYKNTPTAIFWNLTRLGEDLAELIGMNEEQLELTSKGQMNDGMISEWEEDIIKRATKVIEVAGEMYTFSFTKKYVEAFFDRLGLSHELISEDPDVENKSLIVPLLDMLKRVQCDYNLFFTKLENIDTITKELKFNNELFEDEELEKFVNDWLNIYKGYLSKNDRDTKDMKSYNPLFLPRGWILDEVIEHTQKTEGQDLSLLKKLEKMSFNPYDDSKWGDELKDVESRWLRQGDVDEQYSMMTCSCSS</sequence>
<evidence type="ECO:0000313" key="2">
    <source>
        <dbReference type="Proteomes" id="UP001152531"/>
    </source>
</evidence>
<evidence type="ECO:0000313" key="1">
    <source>
        <dbReference type="EMBL" id="CAH6719266.1"/>
    </source>
</evidence>
<keyword evidence="2" id="KW-1185">Reference proteome</keyword>